<dbReference type="InterPro" id="IPR024747">
    <property type="entry name" value="Pyridox_Oxase-rel"/>
</dbReference>
<protein>
    <submittedName>
        <fullName evidence="2">GNAT family N-acetyltransferase</fullName>
    </submittedName>
</protein>
<comment type="caution">
    <text evidence="2">The sequence shown here is derived from an EMBL/GenBank/DDBJ whole genome shotgun (WGS) entry which is preliminary data.</text>
</comment>
<dbReference type="PANTHER" id="PTHR43610">
    <property type="entry name" value="BLL6696 PROTEIN"/>
    <property type="match status" value="1"/>
</dbReference>
<accession>A0ABS3VE07</accession>
<keyword evidence="3" id="KW-1185">Reference proteome</keyword>
<dbReference type="InterPro" id="IPR000182">
    <property type="entry name" value="GNAT_dom"/>
</dbReference>
<dbReference type="Proteomes" id="UP000671399">
    <property type="component" value="Unassembled WGS sequence"/>
</dbReference>
<feature type="domain" description="N-acetyltransferase" evidence="1">
    <location>
        <begin position="250"/>
        <end position="417"/>
    </location>
</feature>
<dbReference type="PANTHER" id="PTHR43610:SF1">
    <property type="entry name" value="N-ACETYLTRANSFERASE DOMAIN-CONTAINING PROTEIN"/>
    <property type="match status" value="1"/>
</dbReference>
<dbReference type="Pfam" id="PF13302">
    <property type="entry name" value="Acetyltransf_3"/>
    <property type="match status" value="1"/>
</dbReference>
<evidence type="ECO:0000313" key="3">
    <source>
        <dbReference type="Proteomes" id="UP000671399"/>
    </source>
</evidence>
<organism evidence="2 3">
    <name type="scientific">Micromonospora antibiotica</name>
    <dbReference type="NCBI Taxonomy" id="2807623"/>
    <lineage>
        <taxon>Bacteria</taxon>
        <taxon>Bacillati</taxon>
        <taxon>Actinomycetota</taxon>
        <taxon>Actinomycetes</taxon>
        <taxon>Micromonosporales</taxon>
        <taxon>Micromonosporaceae</taxon>
        <taxon>Micromonospora</taxon>
    </lineage>
</organism>
<dbReference type="InterPro" id="IPR012349">
    <property type="entry name" value="Split_barrel_FMN-bd"/>
</dbReference>
<dbReference type="InterPro" id="IPR016181">
    <property type="entry name" value="Acyl_CoA_acyltransferase"/>
</dbReference>
<dbReference type="Gene3D" id="3.40.630.30">
    <property type="match status" value="1"/>
</dbReference>
<gene>
    <name evidence="2" type="ORF">JQN83_23750</name>
</gene>
<dbReference type="SUPFAM" id="SSF50475">
    <property type="entry name" value="FMN-binding split barrel"/>
    <property type="match status" value="1"/>
</dbReference>
<evidence type="ECO:0000259" key="1">
    <source>
        <dbReference type="PROSITE" id="PS51186"/>
    </source>
</evidence>
<dbReference type="SUPFAM" id="SSF55729">
    <property type="entry name" value="Acyl-CoA N-acyltransferases (Nat)"/>
    <property type="match status" value="1"/>
</dbReference>
<dbReference type="RefSeq" id="WP_208569354.1">
    <property type="nucleotide sequence ID" value="NZ_JAGFWR010000017.1"/>
</dbReference>
<sequence length="439" mass="47175">MYPPTARTTASRTRDRMSYDRAAAHAVLDDAYHCVLGFVVDGEPRLLPTLHVRVGDTLYLHGSTGSRPLLAARGEAGLPVCVTVTLLDGLIYARSQFHHSANYRSVVAHGTAHLVTSEDDKRAAMTALVEKVGAGRAADSRPPTRRELAETAVLALPLREVSVRARTGGVRDEPADLDLPHWAGVVPLRLTAGPPEPDAGVVAPVPGYLPATGSPTPGSTGSPAPVVSLPGPDSGAAPWWEPVPLHGAHVLLEPLTPAHADELFAATAEPEVWAHLGHPLPADPAAMRAVVAAALAARQDGERVPWVQRCARTGAVVGTTSFYEIDPQRRSVAIGYTWLGRPWWRSGINTEAKLLLLGRAFDTLGAVRVVWHTDIRNTRSQAAIARLGATREGVLRMHRQRPDGSWRDTVQYAMTVDEWPNAQAMLRDRLRGTTPVGRG</sequence>
<evidence type="ECO:0000313" key="2">
    <source>
        <dbReference type="EMBL" id="MBO4163807.1"/>
    </source>
</evidence>
<dbReference type="EMBL" id="JAGFWR010000017">
    <property type="protein sequence ID" value="MBO4163807.1"/>
    <property type="molecule type" value="Genomic_DNA"/>
</dbReference>
<proteinExistence type="predicted"/>
<dbReference type="Pfam" id="PF12900">
    <property type="entry name" value="Pyridox_ox_2"/>
    <property type="match status" value="1"/>
</dbReference>
<dbReference type="Gene3D" id="2.30.110.10">
    <property type="entry name" value="Electron Transport, Fmn-binding Protein, Chain A"/>
    <property type="match status" value="1"/>
</dbReference>
<name>A0ABS3VE07_9ACTN</name>
<reference evidence="2 3" key="1">
    <citation type="submission" date="2021-03" db="EMBL/GenBank/DDBJ databases">
        <authorList>
            <person name="Lee D.-H."/>
        </authorList>
    </citation>
    <scope>NUCLEOTIDE SEQUENCE [LARGE SCALE GENOMIC DNA]</scope>
    <source>
        <strain evidence="2 3">MMS20-R2-23</strain>
    </source>
</reference>
<dbReference type="PROSITE" id="PS51186">
    <property type="entry name" value="GNAT"/>
    <property type="match status" value="1"/>
</dbReference>